<dbReference type="FunFam" id="2.40.50.140:FF:000006">
    <property type="entry name" value="Cold shock protein CspC"/>
    <property type="match status" value="1"/>
</dbReference>
<gene>
    <name evidence="4" type="ORF">METZ01_LOCUS136759</name>
</gene>
<dbReference type="Gene3D" id="2.40.50.140">
    <property type="entry name" value="Nucleic acid-binding proteins"/>
    <property type="match status" value="1"/>
</dbReference>
<dbReference type="PRINTS" id="PR00050">
    <property type="entry name" value="COLDSHOCK"/>
</dbReference>
<sequence length="66" mass="7098">MPTGTVKFFNSEKGYGFISVAGGEDVFVHYSNIEGEGYRSLDEGQAVEFEVGPGRKGPEALGVRKV</sequence>
<dbReference type="InterPro" id="IPR002059">
    <property type="entry name" value="CSP_DNA-bd"/>
</dbReference>
<proteinExistence type="predicted"/>
<dbReference type="PIRSF" id="PIRSF002599">
    <property type="entry name" value="Cold_shock_A"/>
    <property type="match status" value="1"/>
</dbReference>
<dbReference type="InterPro" id="IPR011129">
    <property type="entry name" value="CSD"/>
</dbReference>
<dbReference type="PROSITE" id="PS51857">
    <property type="entry name" value="CSD_2"/>
    <property type="match status" value="1"/>
</dbReference>
<dbReference type="SMART" id="SM00357">
    <property type="entry name" value="CSP"/>
    <property type="match status" value="1"/>
</dbReference>
<organism evidence="4">
    <name type="scientific">marine metagenome</name>
    <dbReference type="NCBI Taxonomy" id="408172"/>
    <lineage>
        <taxon>unclassified sequences</taxon>
        <taxon>metagenomes</taxon>
        <taxon>ecological metagenomes</taxon>
    </lineage>
</organism>
<dbReference type="InterPro" id="IPR012156">
    <property type="entry name" value="Cold_shock_CspA"/>
</dbReference>
<keyword evidence="2" id="KW-0963">Cytoplasm</keyword>
<accession>A0A381Z3P7</accession>
<evidence type="ECO:0000256" key="1">
    <source>
        <dbReference type="ARBA" id="ARBA00004496"/>
    </source>
</evidence>
<dbReference type="InterPro" id="IPR019844">
    <property type="entry name" value="CSD_CS"/>
</dbReference>
<dbReference type="InterPro" id="IPR050181">
    <property type="entry name" value="Cold_shock_domain"/>
</dbReference>
<dbReference type="EMBL" id="UINC01019843">
    <property type="protein sequence ID" value="SVA83905.1"/>
    <property type="molecule type" value="Genomic_DNA"/>
</dbReference>
<dbReference type="SUPFAM" id="SSF50249">
    <property type="entry name" value="Nucleic acid-binding proteins"/>
    <property type="match status" value="1"/>
</dbReference>
<dbReference type="InterPro" id="IPR012340">
    <property type="entry name" value="NA-bd_OB-fold"/>
</dbReference>
<reference evidence="4" key="1">
    <citation type="submission" date="2018-05" db="EMBL/GenBank/DDBJ databases">
        <authorList>
            <person name="Lanie J.A."/>
            <person name="Ng W.-L."/>
            <person name="Kazmierczak K.M."/>
            <person name="Andrzejewski T.M."/>
            <person name="Davidsen T.M."/>
            <person name="Wayne K.J."/>
            <person name="Tettelin H."/>
            <person name="Glass J.I."/>
            <person name="Rusch D."/>
            <person name="Podicherti R."/>
            <person name="Tsui H.-C.T."/>
            <person name="Winkler M.E."/>
        </authorList>
    </citation>
    <scope>NUCLEOTIDE SEQUENCE</scope>
</reference>
<dbReference type="GO" id="GO:0003676">
    <property type="term" value="F:nucleic acid binding"/>
    <property type="evidence" value="ECO:0007669"/>
    <property type="project" value="InterPro"/>
</dbReference>
<feature type="domain" description="CSD" evidence="3">
    <location>
        <begin position="1"/>
        <end position="65"/>
    </location>
</feature>
<dbReference type="PANTHER" id="PTHR11544">
    <property type="entry name" value="COLD SHOCK DOMAIN CONTAINING PROTEINS"/>
    <property type="match status" value="1"/>
</dbReference>
<comment type="subcellular location">
    <subcellularLocation>
        <location evidence="1">Cytoplasm</location>
    </subcellularLocation>
</comment>
<dbReference type="PROSITE" id="PS00352">
    <property type="entry name" value="CSD_1"/>
    <property type="match status" value="1"/>
</dbReference>
<protein>
    <recommendedName>
        <fullName evidence="3">CSD domain-containing protein</fullName>
    </recommendedName>
</protein>
<name>A0A381Z3P7_9ZZZZ</name>
<dbReference type="AlphaFoldDB" id="A0A381Z3P7"/>
<dbReference type="Pfam" id="PF00313">
    <property type="entry name" value="CSD"/>
    <property type="match status" value="1"/>
</dbReference>
<dbReference type="GO" id="GO:0005737">
    <property type="term" value="C:cytoplasm"/>
    <property type="evidence" value="ECO:0007669"/>
    <property type="project" value="UniProtKB-SubCell"/>
</dbReference>
<evidence type="ECO:0000313" key="4">
    <source>
        <dbReference type="EMBL" id="SVA83905.1"/>
    </source>
</evidence>
<evidence type="ECO:0000259" key="3">
    <source>
        <dbReference type="PROSITE" id="PS51857"/>
    </source>
</evidence>
<evidence type="ECO:0000256" key="2">
    <source>
        <dbReference type="ARBA" id="ARBA00022490"/>
    </source>
</evidence>